<keyword evidence="1" id="KW-0808">Transferase</keyword>
<dbReference type="Gene3D" id="1.10.510.10">
    <property type="entry name" value="Transferase(Phosphotransferase) domain 1"/>
    <property type="match status" value="1"/>
</dbReference>
<dbReference type="PROSITE" id="PS00107">
    <property type="entry name" value="PROTEIN_KINASE_ATP"/>
    <property type="match status" value="1"/>
</dbReference>
<dbReference type="PANTHER" id="PTHR43289:SF34">
    <property type="entry name" value="SERINE_THREONINE-PROTEIN KINASE YBDM-RELATED"/>
    <property type="match status" value="1"/>
</dbReference>
<dbReference type="GO" id="GO:0005524">
    <property type="term" value="F:ATP binding"/>
    <property type="evidence" value="ECO:0007669"/>
    <property type="project" value="UniProtKB-UniRule"/>
</dbReference>
<accession>A0AAU3IA00</accession>
<keyword evidence="2 5" id="KW-0547">Nucleotide-binding</keyword>
<sequence>MYLGASLSTRVHPARPGDPGRIGPYRVIGRLGSGGMGTVHAALDPDGRQVAVKVIHSAQAGDVEFRARFKREVEVSRRVTGPFLVPLLAADPGATVPWLATAYVSGSTLSEHISVHGPLSGARLYALAAGTAAALAAVHAAGVVHRDVKPGNVILAPDGPRVLDFGIAHALDGTSVTRTGVMTGTAGWISPEGYRTGATSSAGDVFAWGALVAYAATGRLPFGTGAPDAVAFRVMSGDPDTAGVPDDLLALATSALAKTPEERPAAAALAEQCTALLAAQTTQVLQPGAEAPTLVGDLVTAGWDLPVSEDDAAWTLARRRVTRRRTRLIATAGVILFAAAAAGSYLIAGQDPGGRHRDTRAGAGTTASATLSPGGHGHAGVATASASVSGSPDAAQGASAAKTASSGRTATCLPVTYKSPQGSASCESRKDICAVGAPYYLKDINTQCGGAPALQKVNIISEPPYGGDPGVSYCVAWTGSSDGTARNAALLMDAPRYQCGAELGESADAVTEPGGYAIVFHDTPQDCASQWPGTRLTYPAVLDYSSLGDQEPRQYVCLTEHTGA</sequence>
<keyword evidence="3 9" id="KW-0418">Kinase</keyword>
<dbReference type="CDD" id="cd14014">
    <property type="entry name" value="STKc_PknB_like"/>
    <property type="match status" value="1"/>
</dbReference>
<keyword evidence="9" id="KW-0723">Serine/threonine-protein kinase</keyword>
<keyword evidence="4 5" id="KW-0067">ATP-binding</keyword>
<keyword evidence="7" id="KW-1133">Transmembrane helix</keyword>
<dbReference type="SUPFAM" id="SSF56112">
    <property type="entry name" value="Protein kinase-like (PK-like)"/>
    <property type="match status" value="1"/>
</dbReference>
<evidence type="ECO:0000256" key="4">
    <source>
        <dbReference type="ARBA" id="ARBA00022840"/>
    </source>
</evidence>
<dbReference type="InterPro" id="IPR008271">
    <property type="entry name" value="Ser/Thr_kinase_AS"/>
</dbReference>
<feature type="domain" description="Protein kinase" evidence="8">
    <location>
        <begin position="25"/>
        <end position="277"/>
    </location>
</feature>
<dbReference type="EMBL" id="CP109546">
    <property type="protein sequence ID" value="WTZ14349.1"/>
    <property type="molecule type" value="Genomic_DNA"/>
</dbReference>
<dbReference type="AlphaFoldDB" id="A0AAU3IA00"/>
<name>A0AAU3IA00_9ACTN</name>
<feature type="transmembrane region" description="Helical" evidence="7">
    <location>
        <begin position="328"/>
        <end position="348"/>
    </location>
</feature>
<gene>
    <name evidence="9" type="ORF">OG699_44230</name>
</gene>
<protein>
    <submittedName>
        <fullName evidence="9">Serine/threonine protein kinase</fullName>
    </submittedName>
</protein>
<feature type="compositionally biased region" description="Low complexity" evidence="6">
    <location>
        <begin position="379"/>
        <end position="402"/>
    </location>
</feature>
<dbReference type="Pfam" id="PF00069">
    <property type="entry name" value="Pkinase"/>
    <property type="match status" value="1"/>
</dbReference>
<dbReference type="Gene3D" id="3.30.200.20">
    <property type="entry name" value="Phosphorylase Kinase, domain 1"/>
    <property type="match status" value="1"/>
</dbReference>
<dbReference type="PROSITE" id="PS00108">
    <property type="entry name" value="PROTEIN_KINASE_ST"/>
    <property type="match status" value="1"/>
</dbReference>
<feature type="region of interest" description="Disordered" evidence="6">
    <location>
        <begin position="350"/>
        <end position="402"/>
    </location>
</feature>
<evidence type="ECO:0000256" key="7">
    <source>
        <dbReference type="SAM" id="Phobius"/>
    </source>
</evidence>
<evidence type="ECO:0000256" key="1">
    <source>
        <dbReference type="ARBA" id="ARBA00022679"/>
    </source>
</evidence>
<evidence type="ECO:0000259" key="8">
    <source>
        <dbReference type="PROSITE" id="PS50011"/>
    </source>
</evidence>
<dbReference type="SMART" id="SM00220">
    <property type="entry name" value="S_TKc"/>
    <property type="match status" value="1"/>
</dbReference>
<evidence type="ECO:0000256" key="6">
    <source>
        <dbReference type="SAM" id="MobiDB-lite"/>
    </source>
</evidence>
<evidence type="ECO:0000256" key="3">
    <source>
        <dbReference type="ARBA" id="ARBA00022777"/>
    </source>
</evidence>
<dbReference type="InterPro" id="IPR000719">
    <property type="entry name" value="Prot_kinase_dom"/>
</dbReference>
<dbReference type="PROSITE" id="PS50011">
    <property type="entry name" value="PROTEIN_KINASE_DOM"/>
    <property type="match status" value="1"/>
</dbReference>
<dbReference type="GO" id="GO:0004674">
    <property type="term" value="F:protein serine/threonine kinase activity"/>
    <property type="evidence" value="ECO:0007669"/>
    <property type="project" value="UniProtKB-KW"/>
</dbReference>
<reference evidence="9" key="1">
    <citation type="submission" date="2022-10" db="EMBL/GenBank/DDBJ databases">
        <title>The complete genomes of actinobacterial strains from the NBC collection.</title>
        <authorList>
            <person name="Joergensen T.S."/>
            <person name="Alvarez Arevalo M."/>
            <person name="Sterndorff E.B."/>
            <person name="Faurdal D."/>
            <person name="Vuksanovic O."/>
            <person name="Mourched A.-S."/>
            <person name="Charusanti P."/>
            <person name="Shaw S."/>
            <person name="Blin K."/>
            <person name="Weber T."/>
        </authorList>
    </citation>
    <scope>NUCLEOTIDE SEQUENCE</scope>
    <source>
        <strain evidence="9">NBC_01393</strain>
    </source>
</reference>
<dbReference type="InterPro" id="IPR011009">
    <property type="entry name" value="Kinase-like_dom_sf"/>
</dbReference>
<evidence type="ECO:0000313" key="9">
    <source>
        <dbReference type="EMBL" id="WTZ14349.1"/>
    </source>
</evidence>
<proteinExistence type="predicted"/>
<organism evidence="9">
    <name type="scientific">Streptomyces sp. NBC_01393</name>
    <dbReference type="NCBI Taxonomy" id="2903851"/>
    <lineage>
        <taxon>Bacteria</taxon>
        <taxon>Bacillati</taxon>
        <taxon>Actinomycetota</taxon>
        <taxon>Actinomycetes</taxon>
        <taxon>Kitasatosporales</taxon>
        <taxon>Streptomycetaceae</taxon>
        <taxon>Streptomyces</taxon>
    </lineage>
</organism>
<keyword evidence="7" id="KW-0472">Membrane</keyword>
<evidence type="ECO:0000256" key="2">
    <source>
        <dbReference type="ARBA" id="ARBA00022741"/>
    </source>
</evidence>
<dbReference type="InterPro" id="IPR017441">
    <property type="entry name" value="Protein_kinase_ATP_BS"/>
</dbReference>
<feature type="binding site" evidence="5">
    <location>
        <position position="53"/>
    </location>
    <ligand>
        <name>ATP</name>
        <dbReference type="ChEBI" id="CHEBI:30616"/>
    </ligand>
</feature>
<keyword evidence="7" id="KW-0812">Transmembrane</keyword>
<feature type="compositionally biased region" description="Low complexity" evidence="6">
    <location>
        <begin position="361"/>
        <end position="370"/>
    </location>
</feature>
<dbReference type="PANTHER" id="PTHR43289">
    <property type="entry name" value="MITOGEN-ACTIVATED PROTEIN KINASE KINASE KINASE 20-RELATED"/>
    <property type="match status" value="1"/>
</dbReference>
<evidence type="ECO:0000256" key="5">
    <source>
        <dbReference type="PROSITE-ProRule" id="PRU10141"/>
    </source>
</evidence>